<dbReference type="Pfam" id="PF00078">
    <property type="entry name" value="RVT_1"/>
    <property type="match status" value="1"/>
</dbReference>
<dbReference type="OrthoDB" id="5948131at2759"/>
<dbReference type="PROSITE" id="PS50878">
    <property type="entry name" value="RT_POL"/>
    <property type="match status" value="1"/>
</dbReference>
<accession>A0A6S7GGG5</accession>
<proteinExistence type="predicted"/>
<evidence type="ECO:0000313" key="2">
    <source>
        <dbReference type="Proteomes" id="UP001152795"/>
    </source>
</evidence>
<gene>
    <name evidence="1" type="ORF">PACLA_8A088042</name>
</gene>
<comment type="caution">
    <text evidence="1">The sequence shown here is derived from an EMBL/GenBank/DDBJ whole genome shotgun (WGS) entry which is preliminary data.</text>
</comment>
<keyword evidence="2" id="KW-1185">Reference proteome</keyword>
<dbReference type="InterPro" id="IPR043502">
    <property type="entry name" value="DNA/RNA_pol_sf"/>
</dbReference>
<dbReference type="AlphaFoldDB" id="A0A6S7GGG5"/>
<dbReference type="CDD" id="cd01650">
    <property type="entry name" value="RT_nLTR_like"/>
    <property type="match status" value="1"/>
</dbReference>
<organism evidence="1 2">
    <name type="scientific">Paramuricea clavata</name>
    <name type="common">Red gorgonian</name>
    <name type="synonym">Violescent sea-whip</name>
    <dbReference type="NCBI Taxonomy" id="317549"/>
    <lineage>
        <taxon>Eukaryota</taxon>
        <taxon>Metazoa</taxon>
        <taxon>Cnidaria</taxon>
        <taxon>Anthozoa</taxon>
        <taxon>Octocorallia</taxon>
        <taxon>Malacalcyonacea</taxon>
        <taxon>Plexauridae</taxon>
        <taxon>Paramuricea</taxon>
    </lineage>
</organism>
<sequence length="476" mass="53430">MNKATPNKILDNTDLITNPKKIANIFNSHFSQIANTVIKESAHHQPNFDALRNFVDTRLCKDHQFTIPPMTAEYLFNEINNLSCHKAKGIDAINVHLLKIGCNDLLPSLLYLYNSSITSGIFPDQWKISKITPIFKKGSRQDKDNYRPISVLSVLSKIVERYYGLHLISYLNENNLLTSSQFGSRPLHSCETMLLQLTNTLLHSMDKGELSGILLVDFRKAFDLINHELLLQKLAIYGLKDETLQWFRSYLTERKQLVSIAHSTSDLLPVRSGVPQGSSLGPLLFILFINDIPLANTQCNTYIYVDETTLANSGPTINTVRTHLQSGADNLATWASENRMAIHPDKTKVLLVGTKRKLVTISEPLNISICGTTLSQSSSGKLLGIHMDDCLSWNEHISAVIKKFNTKLELVKRAKPYLTPELLLVLYNSLAKPTLEYCCSVWGNCSGDALSQLTSAQKRAARILVNADYTTHRYLI</sequence>
<dbReference type="EMBL" id="CACRXK020001641">
    <property type="protein sequence ID" value="CAB3990323.1"/>
    <property type="molecule type" value="Genomic_DNA"/>
</dbReference>
<reference evidence="1" key="1">
    <citation type="submission" date="2020-04" db="EMBL/GenBank/DDBJ databases">
        <authorList>
            <person name="Alioto T."/>
            <person name="Alioto T."/>
            <person name="Gomez Garrido J."/>
        </authorList>
    </citation>
    <scope>NUCLEOTIDE SEQUENCE</scope>
    <source>
        <strain evidence="1">A484AB</strain>
    </source>
</reference>
<dbReference type="SUPFAM" id="SSF56672">
    <property type="entry name" value="DNA/RNA polymerases"/>
    <property type="match status" value="1"/>
</dbReference>
<dbReference type="Proteomes" id="UP001152795">
    <property type="component" value="Unassembled WGS sequence"/>
</dbReference>
<protein>
    <submittedName>
        <fullName evidence="1">Uncharacterized protein</fullName>
    </submittedName>
</protein>
<evidence type="ECO:0000313" key="1">
    <source>
        <dbReference type="EMBL" id="CAB3990323.1"/>
    </source>
</evidence>
<dbReference type="PANTHER" id="PTHR33332">
    <property type="entry name" value="REVERSE TRANSCRIPTASE DOMAIN-CONTAINING PROTEIN"/>
    <property type="match status" value="1"/>
</dbReference>
<name>A0A6S7GGG5_PARCT</name>
<dbReference type="InterPro" id="IPR000477">
    <property type="entry name" value="RT_dom"/>
</dbReference>